<evidence type="ECO:0000259" key="1">
    <source>
        <dbReference type="Pfam" id="PF00174"/>
    </source>
</evidence>
<reference evidence="2 3" key="1">
    <citation type="submission" date="2022-08" db="EMBL/GenBank/DDBJ databases">
        <title>Bacterial and archaeal communities from various locations to study Microbial Dark Matter (Phase II).</title>
        <authorList>
            <person name="Stepanauskas R."/>
        </authorList>
    </citation>
    <scope>NUCLEOTIDE SEQUENCE [LARGE SCALE GENOMIC DNA]</scope>
    <source>
        <strain evidence="2 3">PD1</strain>
    </source>
</reference>
<organism evidence="2 3">
    <name type="scientific">Candidatus Fervidibacter sacchari</name>
    <dbReference type="NCBI Taxonomy" id="1448929"/>
    <lineage>
        <taxon>Bacteria</taxon>
        <taxon>Candidatus Fervidibacterota</taxon>
        <taxon>Candidatus Fervidibacter</taxon>
    </lineage>
</organism>
<proteinExistence type="predicted"/>
<feature type="domain" description="Oxidoreductase molybdopterin-binding" evidence="1">
    <location>
        <begin position="24"/>
        <end position="168"/>
    </location>
</feature>
<dbReference type="SUPFAM" id="SSF56524">
    <property type="entry name" value="Oxidoreductase molybdopterin-binding domain"/>
    <property type="match status" value="1"/>
</dbReference>
<protein>
    <submittedName>
        <fullName evidence="2">DMSO/TMAO reductase YedYZ molybdopterin-dependent catalytic subunit</fullName>
    </submittedName>
</protein>
<evidence type="ECO:0000313" key="2">
    <source>
        <dbReference type="EMBL" id="MCS3918929.1"/>
    </source>
</evidence>
<sequence>MSEQSRVPPRQRVVKTFPVLSINGTPEIDIAKWRLKLFGLVEREIELTYEQVRSLPVVRKEADFHCVTGWSRLGDVWEGVWVRDVVALAQPKPEAKFVMVHCYDGYTTNLDLQVLLEEGMLVWAVNGEPLAPEHGYPLRLIVPSRYGWKSAKWVSALEFMAEDKPGYWEERGYHMRADVWAEERYGERPVRRRT</sequence>
<comment type="caution">
    <text evidence="2">The sequence shown here is derived from an EMBL/GenBank/DDBJ whole genome shotgun (WGS) entry which is preliminary data.</text>
</comment>
<dbReference type="EMBL" id="JANUCP010000002">
    <property type="protein sequence ID" value="MCS3918929.1"/>
    <property type="molecule type" value="Genomic_DNA"/>
</dbReference>
<accession>A0ABT2ELW2</accession>
<name>A0ABT2ELW2_9BACT</name>
<evidence type="ECO:0000313" key="3">
    <source>
        <dbReference type="Proteomes" id="UP001204798"/>
    </source>
</evidence>
<dbReference type="InterPro" id="IPR000572">
    <property type="entry name" value="OxRdtase_Mopterin-bd_dom"/>
</dbReference>
<dbReference type="PANTHER" id="PTHR43032">
    <property type="entry name" value="PROTEIN-METHIONINE-SULFOXIDE REDUCTASE"/>
    <property type="match status" value="1"/>
</dbReference>
<dbReference type="Proteomes" id="UP001204798">
    <property type="component" value="Unassembled WGS sequence"/>
</dbReference>
<dbReference type="RefSeq" id="WP_259094993.1">
    <property type="nucleotide sequence ID" value="NZ_CP130454.1"/>
</dbReference>
<dbReference type="PANTHER" id="PTHR43032:SF4">
    <property type="entry name" value="OXIDOREDUCTASE MOLYBDOPTERIN-BINDING DOMAIN-CONTAINING PROTEIN"/>
    <property type="match status" value="1"/>
</dbReference>
<gene>
    <name evidence="2" type="ORF">M2350_001329</name>
</gene>
<dbReference type="Pfam" id="PF00174">
    <property type="entry name" value="Oxidored_molyb"/>
    <property type="match status" value="1"/>
</dbReference>
<dbReference type="InterPro" id="IPR036374">
    <property type="entry name" value="OxRdtase_Mopterin-bd_sf"/>
</dbReference>
<dbReference type="CDD" id="cd02109">
    <property type="entry name" value="arch_bact_SO_family_Moco"/>
    <property type="match status" value="1"/>
</dbReference>
<keyword evidence="3" id="KW-1185">Reference proteome</keyword>
<dbReference type="Gene3D" id="3.90.420.10">
    <property type="entry name" value="Oxidoreductase, molybdopterin-binding domain"/>
    <property type="match status" value="1"/>
</dbReference>